<name>A0ABS0H4Y0_9ACTN</name>
<dbReference type="Gene3D" id="3.40.50.1110">
    <property type="entry name" value="SGNH hydrolase"/>
    <property type="match status" value="1"/>
</dbReference>
<dbReference type="Proteomes" id="UP000638560">
    <property type="component" value="Unassembled WGS sequence"/>
</dbReference>
<dbReference type="EMBL" id="JADPUN010000275">
    <property type="protein sequence ID" value="MBF9133521.1"/>
    <property type="molecule type" value="Genomic_DNA"/>
</dbReference>
<keyword evidence="3" id="KW-0378">Hydrolase</keyword>
<dbReference type="InterPro" id="IPR013830">
    <property type="entry name" value="SGNH_hydro"/>
</dbReference>
<keyword evidence="1" id="KW-0732">Signal</keyword>
<feature type="signal peptide" evidence="1">
    <location>
        <begin position="1"/>
        <end position="30"/>
    </location>
</feature>
<organism evidence="3 4">
    <name type="scientific">Plantactinospora alkalitolerans</name>
    <dbReference type="NCBI Taxonomy" id="2789879"/>
    <lineage>
        <taxon>Bacteria</taxon>
        <taxon>Bacillati</taxon>
        <taxon>Actinomycetota</taxon>
        <taxon>Actinomycetes</taxon>
        <taxon>Micromonosporales</taxon>
        <taxon>Micromonosporaceae</taxon>
        <taxon>Plantactinospora</taxon>
    </lineage>
</organism>
<dbReference type="PANTHER" id="PTHR43784">
    <property type="entry name" value="GDSL-LIKE LIPASE/ACYLHYDROLASE, PUTATIVE (AFU_ORTHOLOGUE AFUA_2G00820)-RELATED"/>
    <property type="match status" value="1"/>
</dbReference>
<evidence type="ECO:0000256" key="1">
    <source>
        <dbReference type="SAM" id="SignalP"/>
    </source>
</evidence>
<sequence>MESPRLRTLVSVAALVAVAAASIPAGPAVAGRHAPPSAGSLGWSGGWATAVQQPQAVYEAPNWSVDGFTNQTLRQVVRVSAAGTRVRIRLSNRYGDQPLRLTGATIGRTGNGADVRPGTLRPLTFGGSRATTIPPGRDLGSDALPLAIRPLDRLTVTLYFAGSTGPATFHEGALATTYRADGDHRFDPGGAAFTAGPSQSWYYLAGLDVSGGTGRGGGTVVTYGDSILDGYGSTPDADNRYSDELAERLNRVGSPLSVVNTGLNGNLLLTDFPCYAGDSGLTRFRKDVLDQPGVRTAIVHLGLNDIAVAGLALPCAAPPVLTDATPLIEGHRALIRAAHARGIKVLGATLIPVKDVPYYYDAEKEAIRDALNHWIRTSGEYDGVVDFDRILADPADADAMAPAYKAVDGMHVNDAGTKVMADAVNLKLLRNG</sequence>
<reference evidence="3 4" key="1">
    <citation type="submission" date="2020-11" db="EMBL/GenBank/DDBJ databases">
        <title>A novel isolate from a Black sea contaminated sediment with potential to produce alkanes: Plantactinospora alkalitolerans sp. nov.</title>
        <authorList>
            <person name="Carro L."/>
            <person name="Veyisoglu A."/>
            <person name="Guven K."/>
            <person name="Schumann P."/>
            <person name="Klenk H.-P."/>
            <person name="Sahin N."/>
        </authorList>
    </citation>
    <scope>NUCLEOTIDE SEQUENCE [LARGE SCALE GENOMIC DNA]</scope>
    <source>
        <strain evidence="3 4">S1510</strain>
    </source>
</reference>
<dbReference type="InterPro" id="IPR053140">
    <property type="entry name" value="GDSL_Rv0518-like"/>
</dbReference>
<dbReference type="InterPro" id="IPR036514">
    <property type="entry name" value="SGNH_hydro_sf"/>
</dbReference>
<comment type="caution">
    <text evidence="3">The sequence shown here is derived from an EMBL/GenBank/DDBJ whole genome shotgun (WGS) entry which is preliminary data.</text>
</comment>
<keyword evidence="4" id="KW-1185">Reference proteome</keyword>
<accession>A0ABS0H4Y0</accession>
<evidence type="ECO:0000259" key="2">
    <source>
        <dbReference type="Pfam" id="PF13472"/>
    </source>
</evidence>
<evidence type="ECO:0000313" key="3">
    <source>
        <dbReference type="EMBL" id="MBF9133521.1"/>
    </source>
</evidence>
<gene>
    <name evidence="3" type="ORF">I0C86_31980</name>
</gene>
<feature type="domain" description="SGNH hydrolase-type esterase" evidence="2">
    <location>
        <begin position="223"/>
        <end position="418"/>
    </location>
</feature>
<dbReference type="Pfam" id="PF13472">
    <property type="entry name" value="Lipase_GDSL_2"/>
    <property type="match status" value="1"/>
</dbReference>
<protein>
    <submittedName>
        <fullName evidence="3">SGNH/GDSL hydrolase family protein</fullName>
    </submittedName>
</protein>
<dbReference type="GO" id="GO:0016787">
    <property type="term" value="F:hydrolase activity"/>
    <property type="evidence" value="ECO:0007669"/>
    <property type="project" value="UniProtKB-KW"/>
</dbReference>
<dbReference type="RefSeq" id="WP_196205027.1">
    <property type="nucleotide sequence ID" value="NZ_JADPUN010000275.1"/>
</dbReference>
<feature type="chain" id="PRO_5047249892" evidence="1">
    <location>
        <begin position="31"/>
        <end position="432"/>
    </location>
</feature>
<dbReference type="SUPFAM" id="SSF52266">
    <property type="entry name" value="SGNH hydrolase"/>
    <property type="match status" value="1"/>
</dbReference>
<evidence type="ECO:0000313" key="4">
    <source>
        <dbReference type="Proteomes" id="UP000638560"/>
    </source>
</evidence>
<proteinExistence type="predicted"/>
<dbReference type="PANTHER" id="PTHR43784:SF2">
    <property type="entry name" value="GDSL-LIKE LIPASE_ACYLHYDROLASE, PUTATIVE (AFU_ORTHOLOGUE AFUA_2G00820)-RELATED"/>
    <property type="match status" value="1"/>
</dbReference>